<dbReference type="CDD" id="cd00688">
    <property type="entry name" value="ISOPREN_C2_like"/>
    <property type="match status" value="1"/>
</dbReference>
<proteinExistence type="predicted"/>
<dbReference type="InterPro" id="IPR008930">
    <property type="entry name" value="Terpenoid_cyclase/PrenylTrfase"/>
</dbReference>
<accession>A0A5C0SMK3</accession>
<keyword evidence="1" id="KW-1133">Transmembrane helix</keyword>
<organism evidence="2 3">
    <name type="scientific">Thermococcus aciditolerans</name>
    <dbReference type="NCBI Taxonomy" id="2598455"/>
    <lineage>
        <taxon>Archaea</taxon>
        <taxon>Methanobacteriati</taxon>
        <taxon>Methanobacteriota</taxon>
        <taxon>Thermococci</taxon>
        <taxon>Thermococcales</taxon>
        <taxon>Thermococcaceae</taxon>
        <taxon>Thermococcus</taxon>
    </lineage>
</organism>
<evidence type="ECO:0000313" key="3">
    <source>
        <dbReference type="Proteomes" id="UP000322631"/>
    </source>
</evidence>
<dbReference type="AlphaFoldDB" id="A0A5C0SMK3"/>
<dbReference type="KEGG" id="them:FPV09_11265"/>
<name>A0A5C0SMK3_9EURY</name>
<evidence type="ECO:0000256" key="1">
    <source>
        <dbReference type="SAM" id="Phobius"/>
    </source>
</evidence>
<dbReference type="Proteomes" id="UP000322631">
    <property type="component" value="Chromosome"/>
</dbReference>
<dbReference type="EMBL" id="CP041932">
    <property type="protein sequence ID" value="QEK15560.1"/>
    <property type="molecule type" value="Genomic_DNA"/>
</dbReference>
<keyword evidence="3" id="KW-1185">Reference proteome</keyword>
<dbReference type="GeneID" id="41610442"/>
<dbReference type="RefSeq" id="WP_148883466.1">
    <property type="nucleotide sequence ID" value="NZ_CP041932.1"/>
</dbReference>
<keyword evidence="1" id="KW-0812">Transmembrane</keyword>
<feature type="transmembrane region" description="Helical" evidence="1">
    <location>
        <begin position="469"/>
        <end position="490"/>
    </location>
</feature>
<feature type="transmembrane region" description="Helical" evidence="1">
    <location>
        <begin position="534"/>
        <end position="553"/>
    </location>
</feature>
<feature type="transmembrane region" description="Helical" evidence="1">
    <location>
        <begin position="502"/>
        <end position="522"/>
    </location>
</feature>
<keyword evidence="1" id="KW-0472">Membrane</keyword>
<protein>
    <submittedName>
        <fullName evidence="2">Terpene cyclase/mutase family protein</fullName>
    </submittedName>
</protein>
<dbReference type="Gene3D" id="1.50.10.20">
    <property type="match status" value="2"/>
</dbReference>
<gene>
    <name evidence="2" type="ORF">FPV09_11265</name>
</gene>
<evidence type="ECO:0000313" key="2">
    <source>
        <dbReference type="EMBL" id="QEK15560.1"/>
    </source>
</evidence>
<sequence length="564" mass="63875">MGRIETNVPHLKINLGVWRKLYALTGGYIDNIEDVSRGYLWSVGLSPDFWVVIDAMKSWKVPFHVVMILWALRERQLDNGGFLRLGELSRYVETGSVYRYVEIAALAGETLKDDTHMRKAIDWLLEHQLEDGSFPTHEMSSIGEVGTTGRTVRILAMAIENEEGQSTEKIPKAIERALAYLKERHHRSGDLGWWPRTERDNGRGIVGASSLAVLAILKARELSKRFPLEVPLETVEPTLRWLLNDFVEVVGWPESRGDVSKIDTTFYASWALLWAWESGLPVEKGKVRSKILDAFERLQYLTRDTLYDTSFVLRFLALLVRYRRLLGIKEERLRALIRKYLRRLMNEIGRVFKSDSDTYLMELVGISLIEASKAMKELGMNDEVHELGRFPGMPPSFMLKEILEKSSNASDVLYLLIGPKTKWKPFVSLIDTLVKMDILTTLIGVTLGLLVIINDFSEAFFKVMLSPHSFFTGLLSFLMALMLTVIWIGIKVVPEKSRLEAVMSYTLSMLAAYFYLGMFLGASGVEVPPGDAFTLLKVLLLLAIIIDVTVKLLDTAVFSKILGG</sequence>
<feature type="transmembrane region" description="Helical" evidence="1">
    <location>
        <begin position="438"/>
        <end position="457"/>
    </location>
</feature>
<dbReference type="SUPFAM" id="SSF48239">
    <property type="entry name" value="Terpenoid cyclases/Protein prenyltransferases"/>
    <property type="match status" value="1"/>
</dbReference>
<reference evidence="2 3" key="1">
    <citation type="submission" date="2019-07" db="EMBL/GenBank/DDBJ databases">
        <title>Complete genome of Thermococcus acidophilus.</title>
        <authorList>
            <person name="Li X."/>
        </authorList>
    </citation>
    <scope>NUCLEOTIDE SEQUENCE [LARGE SCALE GENOMIC DNA]</scope>
    <source>
        <strain evidence="2 3">SY113</strain>
    </source>
</reference>